<evidence type="ECO:0008006" key="5">
    <source>
        <dbReference type="Google" id="ProtNLM"/>
    </source>
</evidence>
<feature type="domain" description="DUF38" evidence="1">
    <location>
        <begin position="182"/>
        <end position="307"/>
    </location>
</feature>
<keyword evidence="4" id="KW-1185">Reference proteome</keyword>
<dbReference type="InterPro" id="IPR040161">
    <property type="entry name" value="FB224"/>
</dbReference>
<dbReference type="PANTHER" id="PTHR23015">
    <property type="entry name" value="UNCHARACTERIZED C.ELEGANS PROTEIN"/>
    <property type="match status" value="1"/>
</dbReference>
<evidence type="ECO:0000313" key="3">
    <source>
        <dbReference type="EMBL" id="PIC14861.1"/>
    </source>
</evidence>
<dbReference type="GO" id="GO:0045087">
    <property type="term" value="P:innate immune response"/>
    <property type="evidence" value="ECO:0007669"/>
    <property type="project" value="TreeGrafter"/>
</dbReference>
<organism evidence="3 4">
    <name type="scientific">Caenorhabditis nigoni</name>
    <dbReference type="NCBI Taxonomy" id="1611254"/>
    <lineage>
        <taxon>Eukaryota</taxon>
        <taxon>Metazoa</taxon>
        <taxon>Ecdysozoa</taxon>
        <taxon>Nematoda</taxon>
        <taxon>Chromadorea</taxon>
        <taxon>Rhabditida</taxon>
        <taxon>Rhabditina</taxon>
        <taxon>Rhabditomorpha</taxon>
        <taxon>Rhabditoidea</taxon>
        <taxon>Rhabditidae</taxon>
        <taxon>Peloderinae</taxon>
        <taxon>Caenorhabditis</taxon>
    </lineage>
</organism>
<protein>
    <recommendedName>
        <fullName evidence="5">F-box domain-containing protein</fullName>
    </recommendedName>
</protein>
<dbReference type="InterPro" id="IPR002900">
    <property type="entry name" value="DUF38/FTH_CAE_spp"/>
</dbReference>
<proteinExistence type="predicted"/>
<dbReference type="PANTHER" id="PTHR23015:SF4">
    <property type="entry name" value="DUF38 DOMAIN-CONTAINING PROTEIN-RELATED"/>
    <property type="match status" value="1"/>
</dbReference>
<comment type="caution">
    <text evidence="3">The sequence shown here is derived from an EMBL/GenBank/DDBJ whole genome shotgun (WGS) entry which is preliminary data.</text>
</comment>
<reference evidence="4" key="1">
    <citation type="submission" date="2017-10" db="EMBL/GenBank/DDBJ databases">
        <title>Rapid genome shrinkage in a self-fertile nematode reveals novel sperm competition proteins.</title>
        <authorList>
            <person name="Yin D."/>
            <person name="Schwarz E.M."/>
            <person name="Thomas C.G."/>
            <person name="Felde R.L."/>
            <person name="Korf I.F."/>
            <person name="Cutter A.D."/>
            <person name="Schartner C.M."/>
            <person name="Ralston E.J."/>
            <person name="Meyer B.J."/>
            <person name="Haag E.S."/>
        </authorList>
    </citation>
    <scope>NUCLEOTIDE SEQUENCE [LARGE SCALE GENOMIC DNA]</scope>
    <source>
        <strain evidence="4">JU1422</strain>
    </source>
</reference>
<dbReference type="Pfam" id="PF17906">
    <property type="entry name" value="HTH_48"/>
    <property type="match status" value="1"/>
</dbReference>
<dbReference type="Pfam" id="PF01827">
    <property type="entry name" value="FTH"/>
    <property type="match status" value="1"/>
</dbReference>
<dbReference type="EMBL" id="PDUG01000007">
    <property type="protein sequence ID" value="PIC14861.1"/>
    <property type="molecule type" value="Genomic_DNA"/>
</dbReference>
<evidence type="ECO:0000259" key="2">
    <source>
        <dbReference type="Pfam" id="PF17906"/>
    </source>
</evidence>
<evidence type="ECO:0000259" key="1">
    <source>
        <dbReference type="Pfam" id="PF01827"/>
    </source>
</evidence>
<feature type="domain" description="Mos1 transposase HTH" evidence="2">
    <location>
        <begin position="13"/>
        <end position="61"/>
    </location>
</feature>
<dbReference type="AlphaFoldDB" id="A0A2G5SJ11"/>
<evidence type="ECO:0000313" key="4">
    <source>
        <dbReference type="Proteomes" id="UP000230233"/>
    </source>
</evidence>
<name>A0A2G5SJ11_9PELO</name>
<dbReference type="InterPro" id="IPR041426">
    <property type="entry name" value="Mos1_HTH"/>
</dbReference>
<accession>A0A2G5SJ11</accession>
<dbReference type="Proteomes" id="UP000230233">
    <property type="component" value="Unassembled WGS sequence"/>
</dbReference>
<dbReference type="OrthoDB" id="3256413at2759"/>
<sequence length="361" mass="42307">MELSSDFIKKNQHFLKSCILYEVLQKKSVFGAFKSFCYTVGKNAMEYPDFEFWFYRFYHGELDFDYDRSADPEPKTIMDMPVKLMRRIAEHVDPVGRSYLRSMNHAIKSVTDSLPPTFENIEIVVWDTSLSWTLNKQFFSCNNKCFEEFTSVLKKPNLQVNRLSLQIYEETTSRDDILPMPFNAKSVFIYGQTTNQVVELLSAMTPRYLESISLDGMYSIEREDYSMIFETDQFKKAKSIKFPLNMEFNVEDLVNFSNLKSFKCQLRSENTFEDVPRIRDILSTFEELESCELDYYVVSDGSKTRVFAMALGAEIPIEPLAPFERLTITHRYQIPESNECLEFKLKDESLSCRVNIVKIRC</sequence>
<gene>
    <name evidence="3" type="ORF">B9Z55_027026</name>
</gene>